<accession>A0AAP0EHX3</accession>
<dbReference type="EMBL" id="JBBNAG010000011">
    <property type="protein sequence ID" value="KAK9093776.1"/>
    <property type="molecule type" value="Genomic_DNA"/>
</dbReference>
<sequence>MVIRSEWVEELEDEPHYVEESERERHGGWSGALWRSYFGFLDHLRGHYW</sequence>
<reference evidence="1 2" key="1">
    <citation type="submission" date="2024-01" db="EMBL/GenBank/DDBJ databases">
        <title>Genome assemblies of Stephania.</title>
        <authorList>
            <person name="Yang L."/>
        </authorList>
    </citation>
    <scope>NUCLEOTIDE SEQUENCE [LARGE SCALE GENOMIC DNA]</scope>
    <source>
        <strain evidence="1">JXDWG</strain>
        <tissue evidence="1">Leaf</tissue>
    </source>
</reference>
<comment type="caution">
    <text evidence="1">The sequence shown here is derived from an EMBL/GenBank/DDBJ whole genome shotgun (WGS) entry which is preliminary data.</text>
</comment>
<protein>
    <submittedName>
        <fullName evidence="1">Uncharacterized protein</fullName>
    </submittedName>
</protein>
<organism evidence="1 2">
    <name type="scientific">Stephania cephalantha</name>
    <dbReference type="NCBI Taxonomy" id="152367"/>
    <lineage>
        <taxon>Eukaryota</taxon>
        <taxon>Viridiplantae</taxon>
        <taxon>Streptophyta</taxon>
        <taxon>Embryophyta</taxon>
        <taxon>Tracheophyta</taxon>
        <taxon>Spermatophyta</taxon>
        <taxon>Magnoliopsida</taxon>
        <taxon>Ranunculales</taxon>
        <taxon>Menispermaceae</taxon>
        <taxon>Menispermoideae</taxon>
        <taxon>Cissampelideae</taxon>
        <taxon>Stephania</taxon>
    </lineage>
</organism>
<keyword evidence="2" id="KW-1185">Reference proteome</keyword>
<dbReference type="AlphaFoldDB" id="A0AAP0EHX3"/>
<evidence type="ECO:0000313" key="2">
    <source>
        <dbReference type="Proteomes" id="UP001419268"/>
    </source>
</evidence>
<name>A0AAP0EHX3_9MAGN</name>
<gene>
    <name evidence="1" type="ORF">Scep_025245</name>
</gene>
<dbReference type="Proteomes" id="UP001419268">
    <property type="component" value="Unassembled WGS sequence"/>
</dbReference>
<evidence type="ECO:0000313" key="1">
    <source>
        <dbReference type="EMBL" id="KAK9093776.1"/>
    </source>
</evidence>
<proteinExistence type="predicted"/>